<feature type="region of interest" description="Disordered" evidence="2">
    <location>
        <begin position="101"/>
        <end position="154"/>
    </location>
</feature>
<gene>
    <name evidence="3" type="ORF">Tco_1110004</name>
</gene>
<proteinExistence type="predicted"/>
<evidence type="ECO:0000256" key="1">
    <source>
        <dbReference type="SAM" id="Coils"/>
    </source>
</evidence>
<comment type="caution">
    <text evidence="3">The sequence shown here is derived from an EMBL/GenBank/DDBJ whole genome shotgun (WGS) entry which is preliminary data.</text>
</comment>
<dbReference type="InterPro" id="IPR038077">
    <property type="entry name" value="Troponin_sf"/>
</dbReference>
<keyword evidence="1" id="KW-0175">Coiled coil</keyword>
<dbReference type="EMBL" id="BQNB010020790">
    <property type="protein sequence ID" value="GJT99665.1"/>
    <property type="molecule type" value="Genomic_DNA"/>
</dbReference>
<protein>
    <submittedName>
        <fullName evidence="3">Uncharacterized protein</fullName>
    </submittedName>
</protein>
<dbReference type="SUPFAM" id="SSF90250">
    <property type="entry name" value="Troponin coil-coiled subunits"/>
    <property type="match status" value="1"/>
</dbReference>
<accession>A0ABQ5IHK1</accession>
<evidence type="ECO:0000256" key="2">
    <source>
        <dbReference type="SAM" id="MobiDB-lite"/>
    </source>
</evidence>
<dbReference type="Proteomes" id="UP001151760">
    <property type="component" value="Unassembled WGS sequence"/>
</dbReference>
<sequence>MGAQNMIQAIVDEKKVIVTKTSVRRALQLKDAEGTECLPNATIFAKLERICAKTTAWNEFSSTMASDIICLATNQNFNFSKYIFDNMVKNLEAPEELGEGLEIPADPQHTPTIIKPSTSQPQKKQPRRKQRKDTKVPQPSGSTEPITDEATNKEHVHIHSNDTLLGGEDRLKLNELMKLCTNLSQRALDLENTKTSQAAEIATLKERVKKLERRNKSKTPRLKRLRKVGRTARIESSEDEGVFDEHEVKVKKVVSTAKVTIVSATPTTVNELPLAQTLIEIKAAKPKAVTTAATTTTTAVTRPKARGVVVQEPTMMEADYGDSETPEEEQGELTIEERSKLFVELMDKRKKHFAKLRAEEIRRKPPTKAQIRNQMCTYLKNMANYKHSQLKNKSFEEIQMLFDNTMKWVDSFVPMDTEVVERSKSQTEGSKKRTREELEFDNSKKQKIDENVKMDNPNITIEEYIRLEEEKARRRVNMPLLPSPKPTVSYFDDLDFFKDFENEFPAIVYNDAQTSKSDLLTEPTLSPQHIDEFNLKDETSLSECDEEEQNVLNFNDLFPFNIVYPDDLKSDKDNGDDKIDIEHYLGIYLSNRYMMY</sequence>
<reference evidence="3" key="1">
    <citation type="journal article" date="2022" name="Int. J. Mol. Sci.">
        <title>Draft Genome of Tanacetum Coccineum: Genomic Comparison of Closely Related Tanacetum-Family Plants.</title>
        <authorList>
            <person name="Yamashiro T."/>
            <person name="Shiraishi A."/>
            <person name="Nakayama K."/>
            <person name="Satake H."/>
        </authorList>
    </citation>
    <scope>NUCLEOTIDE SEQUENCE</scope>
</reference>
<evidence type="ECO:0000313" key="4">
    <source>
        <dbReference type="Proteomes" id="UP001151760"/>
    </source>
</evidence>
<feature type="coiled-coil region" evidence="1">
    <location>
        <begin position="173"/>
        <end position="214"/>
    </location>
</feature>
<reference evidence="3" key="2">
    <citation type="submission" date="2022-01" db="EMBL/GenBank/DDBJ databases">
        <authorList>
            <person name="Yamashiro T."/>
            <person name="Shiraishi A."/>
            <person name="Satake H."/>
            <person name="Nakayama K."/>
        </authorList>
    </citation>
    <scope>NUCLEOTIDE SEQUENCE</scope>
</reference>
<name>A0ABQ5IHK1_9ASTR</name>
<feature type="compositionally biased region" description="Polar residues" evidence="2">
    <location>
        <begin position="109"/>
        <end position="119"/>
    </location>
</feature>
<evidence type="ECO:0000313" key="3">
    <source>
        <dbReference type="EMBL" id="GJT99665.1"/>
    </source>
</evidence>
<keyword evidence="4" id="KW-1185">Reference proteome</keyword>
<organism evidence="3 4">
    <name type="scientific">Tanacetum coccineum</name>
    <dbReference type="NCBI Taxonomy" id="301880"/>
    <lineage>
        <taxon>Eukaryota</taxon>
        <taxon>Viridiplantae</taxon>
        <taxon>Streptophyta</taxon>
        <taxon>Embryophyta</taxon>
        <taxon>Tracheophyta</taxon>
        <taxon>Spermatophyta</taxon>
        <taxon>Magnoliopsida</taxon>
        <taxon>eudicotyledons</taxon>
        <taxon>Gunneridae</taxon>
        <taxon>Pentapetalae</taxon>
        <taxon>asterids</taxon>
        <taxon>campanulids</taxon>
        <taxon>Asterales</taxon>
        <taxon>Asteraceae</taxon>
        <taxon>Asteroideae</taxon>
        <taxon>Anthemideae</taxon>
        <taxon>Anthemidinae</taxon>
        <taxon>Tanacetum</taxon>
    </lineage>
</organism>